<dbReference type="EMBL" id="BSYO01000022">
    <property type="protein sequence ID" value="GMH21002.1"/>
    <property type="molecule type" value="Genomic_DNA"/>
</dbReference>
<organism evidence="3 4">
    <name type="scientific">Nepenthes gracilis</name>
    <name type="common">Slender pitcher plant</name>
    <dbReference type="NCBI Taxonomy" id="150966"/>
    <lineage>
        <taxon>Eukaryota</taxon>
        <taxon>Viridiplantae</taxon>
        <taxon>Streptophyta</taxon>
        <taxon>Embryophyta</taxon>
        <taxon>Tracheophyta</taxon>
        <taxon>Spermatophyta</taxon>
        <taxon>Magnoliopsida</taxon>
        <taxon>eudicotyledons</taxon>
        <taxon>Gunneridae</taxon>
        <taxon>Pentapetalae</taxon>
        <taxon>Caryophyllales</taxon>
        <taxon>Nepenthaceae</taxon>
        <taxon>Nepenthes</taxon>
    </lineage>
</organism>
<evidence type="ECO:0000313" key="4">
    <source>
        <dbReference type="Proteomes" id="UP001279734"/>
    </source>
</evidence>
<keyword evidence="2" id="KW-1133">Transmembrane helix</keyword>
<name>A0AAD3T2T3_NEPGR</name>
<evidence type="ECO:0000256" key="2">
    <source>
        <dbReference type="SAM" id="Phobius"/>
    </source>
</evidence>
<feature type="transmembrane region" description="Helical" evidence="2">
    <location>
        <begin position="81"/>
        <end position="102"/>
    </location>
</feature>
<dbReference type="AlphaFoldDB" id="A0AAD3T2T3"/>
<keyword evidence="2" id="KW-0812">Transmembrane</keyword>
<evidence type="ECO:0000313" key="3">
    <source>
        <dbReference type="EMBL" id="GMH21002.1"/>
    </source>
</evidence>
<keyword evidence="2" id="KW-0472">Membrane</keyword>
<gene>
    <name evidence="3" type="ORF">Nepgr_022844</name>
</gene>
<feature type="transmembrane region" description="Helical" evidence="2">
    <location>
        <begin position="20"/>
        <end position="44"/>
    </location>
</feature>
<feature type="transmembrane region" description="Helical" evidence="2">
    <location>
        <begin position="114"/>
        <end position="134"/>
    </location>
</feature>
<protein>
    <submittedName>
        <fullName evidence="3">Uncharacterized protein</fullName>
    </submittedName>
</protein>
<reference evidence="3" key="1">
    <citation type="submission" date="2023-05" db="EMBL/GenBank/DDBJ databases">
        <title>Nepenthes gracilis genome sequencing.</title>
        <authorList>
            <person name="Fukushima K."/>
        </authorList>
    </citation>
    <scope>NUCLEOTIDE SEQUENCE</scope>
    <source>
        <strain evidence="3">SING2019-196</strain>
    </source>
</reference>
<comment type="caution">
    <text evidence="3">The sequence shown here is derived from an EMBL/GenBank/DDBJ whole genome shotgun (WGS) entry which is preliminary data.</text>
</comment>
<sequence length="205" mass="22420">MRMESKLGLGIEPSAGFTANVLAVGVLMCSIVGRNQLLLHLSLLMQMCPAVCSRTGSLLTLTAVLIFAGSWLQLAFAWRMIIFWMQVLISLDVESAAVLLVLHPDACIAGLGVWRVAVGFWCCWSLSCLAVRLWTFVCISFGYQEIIGDKAVPPITSPRRAQEETSPQSLRSAREISIKSGATESLRPKCGPTSGTRRFKRQICS</sequence>
<dbReference type="Proteomes" id="UP001279734">
    <property type="component" value="Unassembled WGS sequence"/>
</dbReference>
<proteinExistence type="predicted"/>
<feature type="transmembrane region" description="Helical" evidence="2">
    <location>
        <begin position="56"/>
        <end position="75"/>
    </location>
</feature>
<feature type="region of interest" description="Disordered" evidence="1">
    <location>
        <begin position="177"/>
        <end position="198"/>
    </location>
</feature>
<keyword evidence="4" id="KW-1185">Reference proteome</keyword>
<evidence type="ECO:0000256" key="1">
    <source>
        <dbReference type="SAM" id="MobiDB-lite"/>
    </source>
</evidence>
<accession>A0AAD3T2T3</accession>